<sequence>MANLLARMNEVPAAVDHPRPAKEPGISSFETKLESVSVAGDKAQPSGTQKGMQPTTVVSDTVAESAEQLVSNQDGLKTNTTTEPEKTKKSRPNNPPKRGPTSLAKSCGTGFEEYYADPPMRPDEAQEERENIYSSDKPFPERIAAAITRFKGRRRLVGELFNYFSDYLAVGGLDTFQNAFQGSGVNQSSPDCAPASLAPSLDGHSQRWWSPDDPNWVVDFTGVAAGFISYSVPIIASSRDPQSISKCISVVANFLRYLLMHDVCNEYIDDIKGAMQLCKRAETELPMSISCRNHFPGLWNSLLDSISENEIEEEPAMPLSPPANLARELEIRSNFRLPAGFNPVTFLKIGLEMLGKNVDFDFSKLEIVRRPMYSLQVQSIEPGPTSRFQVFENGQTVTYPSLDRITFKHCVIESDMDPGEYKRSLAVPSGHEVMLLDTRITNFLRKGMKVRAIVAELNNGVKFIKSVFGVHPEFYVFLPQNLMRSYRSHEPATKPPPSALDTGEQEKGDYEECK</sequence>
<reference evidence="2 3" key="1">
    <citation type="submission" date="2020-05" db="EMBL/GenBank/DDBJ databases">
        <title>Ceratocystis lukuohia genome.</title>
        <authorList>
            <person name="Harrington T.C."/>
            <person name="Kim K."/>
            <person name="Mayers C.G."/>
        </authorList>
    </citation>
    <scope>NUCLEOTIDE SEQUENCE [LARGE SCALE GENOMIC DNA]</scope>
    <source>
        <strain evidence="2 3">C4212</strain>
    </source>
</reference>
<accession>A0ABR4MFM5</accession>
<feature type="region of interest" description="Disordered" evidence="1">
    <location>
        <begin position="487"/>
        <end position="514"/>
    </location>
</feature>
<dbReference type="EMBL" id="JABSNW010000005">
    <property type="protein sequence ID" value="KAL2887081.1"/>
    <property type="molecule type" value="Genomic_DNA"/>
</dbReference>
<gene>
    <name evidence="2" type="ORF">HOO65_050202</name>
</gene>
<feature type="region of interest" description="Disordered" evidence="1">
    <location>
        <begin position="1"/>
        <end position="107"/>
    </location>
</feature>
<organism evidence="2 3">
    <name type="scientific">Ceratocystis lukuohia</name>
    <dbReference type="NCBI Taxonomy" id="2019550"/>
    <lineage>
        <taxon>Eukaryota</taxon>
        <taxon>Fungi</taxon>
        <taxon>Dikarya</taxon>
        <taxon>Ascomycota</taxon>
        <taxon>Pezizomycotina</taxon>
        <taxon>Sordariomycetes</taxon>
        <taxon>Hypocreomycetidae</taxon>
        <taxon>Microascales</taxon>
        <taxon>Ceratocystidaceae</taxon>
        <taxon>Ceratocystis</taxon>
    </lineage>
</organism>
<dbReference type="Pfam" id="PF09692">
    <property type="entry name" value="Arb1"/>
    <property type="match status" value="1"/>
</dbReference>
<dbReference type="GeneID" id="98118814"/>
<protein>
    <submittedName>
        <fullName evidence="2">Argonaute-binding protein 1</fullName>
    </submittedName>
</protein>
<comment type="caution">
    <text evidence="2">The sequence shown here is derived from an EMBL/GenBank/DDBJ whole genome shotgun (WGS) entry which is preliminary data.</text>
</comment>
<feature type="compositionally biased region" description="Polar residues" evidence="1">
    <location>
        <begin position="45"/>
        <end position="59"/>
    </location>
</feature>
<feature type="compositionally biased region" description="Basic and acidic residues" evidence="1">
    <location>
        <begin position="504"/>
        <end position="514"/>
    </location>
</feature>
<dbReference type="RefSeq" id="XP_070858261.1">
    <property type="nucleotide sequence ID" value="XM_071003307.1"/>
</dbReference>
<keyword evidence="3" id="KW-1185">Reference proteome</keyword>
<evidence type="ECO:0000256" key="1">
    <source>
        <dbReference type="SAM" id="MobiDB-lite"/>
    </source>
</evidence>
<evidence type="ECO:0000313" key="2">
    <source>
        <dbReference type="EMBL" id="KAL2887081.1"/>
    </source>
</evidence>
<name>A0ABR4MFM5_9PEZI</name>
<evidence type="ECO:0000313" key="3">
    <source>
        <dbReference type="Proteomes" id="UP001610728"/>
    </source>
</evidence>
<proteinExistence type="predicted"/>
<dbReference type="InterPro" id="IPR018606">
    <property type="entry name" value="Arb1"/>
</dbReference>
<dbReference type="Proteomes" id="UP001610728">
    <property type="component" value="Unassembled WGS sequence"/>
</dbReference>